<dbReference type="GO" id="GO:0016740">
    <property type="term" value="F:transferase activity"/>
    <property type="evidence" value="ECO:0007669"/>
    <property type="project" value="UniProtKB-KW"/>
</dbReference>
<evidence type="ECO:0000313" key="2">
    <source>
        <dbReference type="EMBL" id="SDX79643.1"/>
    </source>
</evidence>
<dbReference type="Pfam" id="PF04230">
    <property type="entry name" value="PS_pyruv_trans"/>
    <property type="match status" value="1"/>
</dbReference>
<proteinExistence type="predicted"/>
<dbReference type="Gene3D" id="3.40.50.2000">
    <property type="entry name" value="Glycogen Phosphorylase B"/>
    <property type="match status" value="1"/>
</dbReference>
<sequence length="360" mass="40143">MHLVISGYYGFQNTGDEAILQAMVYQLRRQEPGVRLTVLSNDPVTTCSNYEVEAVNRWDMAQIRRVIRQADGLISGGGSLFQDVTSLNTLIYYTSVVSIAKLYNKPVFLYSQGVGPLERPLSRLMTRRTLKNVEGTVRDVESLDFLHRLGAKGPFSISPDPVLGSVFATPSCTWLEEKKLTSEIVTVSLRDWPVSKDYRQGLAALLDNLAEKGYTILFISMHGVPDTEAAEEIAALMESETLISPSYLSLEEKAALIATSSLLIGMRLHSLILAANAFVPFAAISYDPKIDSFAKELKQPVLGDVNNEKETWDPAKMNASLEHLSDEDNYAEYCTTVRFLIKEAEKTPGLALRYFRERLD</sequence>
<evidence type="ECO:0000259" key="1">
    <source>
        <dbReference type="Pfam" id="PF04230"/>
    </source>
</evidence>
<name>A0A1H3ELH4_9BACI</name>
<dbReference type="PANTHER" id="PTHR36836:SF1">
    <property type="entry name" value="COLANIC ACID BIOSYNTHESIS PROTEIN WCAK"/>
    <property type="match status" value="1"/>
</dbReference>
<comment type="caution">
    <text evidence="2">The sequence shown here is derived from an EMBL/GenBank/DDBJ whole genome shotgun (WGS) entry which is preliminary data.</text>
</comment>
<dbReference type="NCBIfam" id="TIGR03609">
    <property type="entry name" value="S_layer_CsaB"/>
    <property type="match status" value="1"/>
</dbReference>
<keyword evidence="2" id="KW-0808">Transferase</keyword>
<dbReference type="InterPro" id="IPR019896">
    <property type="entry name" value="Polysacch_pyruvyl_Trfase_CsaB"/>
</dbReference>
<dbReference type="SUPFAM" id="SSF53756">
    <property type="entry name" value="UDP-Glycosyltransferase/glycogen phosphorylase"/>
    <property type="match status" value="1"/>
</dbReference>
<evidence type="ECO:0000313" key="3">
    <source>
        <dbReference type="Proteomes" id="UP000198647"/>
    </source>
</evidence>
<organism evidence="2 3">
    <name type="scientific">Salimicrobium album</name>
    <dbReference type="NCBI Taxonomy" id="50717"/>
    <lineage>
        <taxon>Bacteria</taxon>
        <taxon>Bacillati</taxon>
        <taxon>Bacillota</taxon>
        <taxon>Bacilli</taxon>
        <taxon>Bacillales</taxon>
        <taxon>Bacillaceae</taxon>
        <taxon>Salimicrobium</taxon>
    </lineage>
</organism>
<dbReference type="Proteomes" id="UP000198647">
    <property type="component" value="Unassembled WGS sequence"/>
</dbReference>
<protein>
    <submittedName>
        <fullName evidence="2">Polysaccharide pyruvyl transferase CsaB</fullName>
    </submittedName>
</protein>
<accession>A0A1H3ELH4</accession>
<reference evidence="2 3" key="1">
    <citation type="submission" date="2016-10" db="EMBL/GenBank/DDBJ databases">
        <authorList>
            <person name="Varghese N."/>
            <person name="Submissions S."/>
        </authorList>
    </citation>
    <scope>NUCLEOTIDE SEQUENCE [LARGE SCALE GENOMIC DNA]</scope>
    <source>
        <strain evidence="2 3">DSM 20748</strain>
    </source>
</reference>
<dbReference type="RefSeq" id="WP_093106470.1">
    <property type="nucleotide sequence ID" value="NZ_FNOS01000003.1"/>
</dbReference>
<feature type="domain" description="Polysaccharide pyruvyl transferase" evidence="1">
    <location>
        <begin position="13"/>
        <end position="288"/>
    </location>
</feature>
<keyword evidence="3" id="KW-1185">Reference proteome</keyword>
<dbReference type="EMBL" id="FNOS01000003">
    <property type="protein sequence ID" value="SDX79643.1"/>
    <property type="molecule type" value="Genomic_DNA"/>
</dbReference>
<gene>
    <name evidence="2" type="ORF">SAMN04488081_1289</name>
</gene>
<dbReference type="InterPro" id="IPR007345">
    <property type="entry name" value="Polysacch_pyruvyl_Trfase"/>
</dbReference>
<dbReference type="PANTHER" id="PTHR36836">
    <property type="entry name" value="COLANIC ACID BIOSYNTHESIS PROTEIN WCAK"/>
    <property type="match status" value="1"/>
</dbReference>